<name>A0ABQ8ARS5_BRANA</name>
<proteinExistence type="predicted"/>
<comment type="caution">
    <text evidence="1">The sequence shown here is derived from an EMBL/GenBank/DDBJ whole genome shotgun (WGS) entry which is preliminary data.</text>
</comment>
<gene>
    <name evidence="1" type="ORF">HID58_057366</name>
</gene>
<dbReference type="Proteomes" id="UP000824890">
    <property type="component" value="Unassembled WGS sequence"/>
</dbReference>
<organism evidence="1 2">
    <name type="scientific">Brassica napus</name>
    <name type="common">Rape</name>
    <dbReference type="NCBI Taxonomy" id="3708"/>
    <lineage>
        <taxon>Eukaryota</taxon>
        <taxon>Viridiplantae</taxon>
        <taxon>Streptophyta</taxon>
        <taxon>Embryophyta</taxon>
        <taxon>Tracheophyta</taxon>
        <taxon>Spermatophyta</taxon>
        <taxon>Magnoliopsida</taxon>
        <taxon>eudicotyledons</taxon>
        <taxon>Gunneridae</taxon>
        <taxon>Pentapetalae</taxon>
        <taxon>rosids</taxon>
        <taxon>malvids</taxon>
        <taxon>Brassicales</taxon>
        <taxon>Brassicaceae</taxon>
        <taxon>Brassiceae</taxon>
        <taxon>Brassica</taxon>
    </lineage>
</organism>
<sequence>MLKVALGDGVLLLEVRTSRRAVDTASRQIIIKKMERVRTTALMCIPHIATMRPDDMNRVQLCMEKTAQLNCSRSYVNERWLL</sequence>
<reference evidence="1 2" key="1">
    <citation type="submission" date="2021-05" db="EMBL/GenBank/DDBJ databases">
        <title>Genome Assembly of Synthetic Allotetraploid Brassica napus Reveals Homoeologous Exchanges between Subgenomes.</title>
        <authorList>
            <person name="Davis J.T."/>
        </authorList>
    </citation>
    <scope>NUCLEOTIDE SEQUENCE [LARGE SCALE GENOMIC DNA]</scope>
    <source>
        <strain evidence="2">cv. Da-Ae</strain>
        <tissue evidence="1">Seedling</tissue>
    </source>
</reference>
<keyword evidence="2" id="KW-1185">Reference proteome</keyword>
<dbReference type="EMBL" id="JAGKQM010000013">
    <property type="protein sequence ID" value="KAH0894937.1"/>
    <property type="molecule type" value="Genomic_DNA"/>
</dbReference>
<evidence type="ECO:0000313" key="1">
    <source>
        <dbReference type="EMBL" id="KAH0894937.1"/>
    </source>
</evidence>
<evidence type="ECO:0000313" key="2">
    <source>
        <dbReference type="Proteomes" id="UP000824890"/>
    </source>
</evidence>
<protein>
    <submittedName>
        <fullName evidence="1">Uncharacterized protein</fullName>
    </submittedName>
</protein>
<accession>A0ABQ8ARS5</accession>